<feature type="signal peptide" evidence="1">
    <location>
        <begin position="1"/>
        <end position="21"/>
    </location>
</feature>
<dbReference type="RefSeq" id="WP_343800522.1">
    <property type="nucleotide sequence ID" value="NZ_BAAADJ010000053.1"/>
</dbReference>
<evidence type="ECO:0000313" key="2">
    <source>
        <dbReference type="EMBL" id="GAA0337785.1"/>
    </source>
</evidence>
<keyword evidence="1" id="KW-0732">Signal</keyword>
<accession>A0ABN0WHE3</accession>
<protein>
    <recommendedName>
        <fullName evidence="4">Lipoprotein</fullName>
    </recommendedName>
</protein>
<keyword evidence="3" id="KW-1185">Reference proteome</keyword>
<organism evidence="2 3">
    <name type="scientific">Bacillus carboniphilus</name>
    <dbReference type="NCBI Taxonomy" id="86663"/>
    <lineage>
        <taxon>Bacteria</taxon>
        <taxon>Bacillati</taxon>
        <taxon>Bacillota</taxon>
        <taxon>Bacilli</taxon>
        <taxon>Bacillales</taxon>
        <taxon>Bacillaceae</taxon>
        <taxon>Bacillus</taxon>
    </lineage>
</organism>
<dbReference type="PROSITE" id="PS51257">
    <property type="entry name" value="PROKAR_LIPOPROTEIN"/>
    <property type="match status" value="1"/>
</dbReference>
<feature type="chain" id="PRO_5047119397" description="Lipoprotein" evidence="1">
    <location>
        <begin position="22"/>
        <end position="193"/>
    </location>
</feature>
<evidence type="ECO:0008006" key="4">
    <source>
        <dbReference type="Google" id="ProtNLM"/>
    </source>
</evidence>
<evidence type="ECO:0000256" key="1">
    <source>
        <dbReference type="SAM" id="SignalP"/>
    </source>
</evidence>
<comment type="caution">
    <text evidence="2">The sequence shown here is derived from an EMBL/GenBank/DDBJ whole genome shotgun (WGS) entry which is preliminary data.</text>
</comment>
<gene>
    <name evidence="2" type="ORF">GCM10008967_30060</name>
</gene>
<sequence>MSKLFYILVLLSLMFVLSACASEEDLTKQIEELDYDVIHIEEVKEGVVVFHKPENVGEDQTVSSMGAHFIKQNPFEWEVTNDQGTYMSGIDKPIFSQYLLKSDKTSPFPMLYGEIKDPIIHIVRVVNEQDPSTYEEATVMERNGHRFWYLFLEAPTDPTTFEVQGLSKDQVVLTSITNADLLESYSSSGSSEE</sequence>
<name>A0ABN0WHE3_9BACI</name>
<evidence type="ECO:0000313" key="3">
    <source>
        <dbReference type="Proteomes" id="UP001500782"/>
    </source>
</evidence>
<dbReference type="Proteomes" id="UP001500782">
    <property type="component" value="Unassembled WGS sequence"/>
</dbReference>
<reference evidence="2 3" key="1">
    <citation type="journal article" date="2019" name="Int. J. Syst. Evol. Microbiol.">
        <title>The Global Catalogue of Microorganisms (GCM) 10K type strain sequencing project: providing services to taxonomists for standard genome sequencing and annotation.</title>
        <authorList>
            <consortium name="The Broad Institute Genomics Platform"/>
            <consortium name="The Broad Institute Genome Sequencing Center for Infectious Disease"/>
            <person name="Wu L."/>
            <person name="Ma J."/>
        </authorList>
    </citation>
    <scope>NUCLEOTIDE SEQUENCE [LARGE SCALE GENOMIC DNA]</scope>
    <source>
        <strain evidence="2 3">JCM 9731</strain>
    </source>
</reference>
<proteinExistence type="predicted"/>
<dbReference type="EMBL" id="BAAADJ010000053">
    <property type="protein sequence ID" value="GAA0337785.1"/>
    <property type="molecule type" value="Genomic_DNA"/>
</dbReference>